<dbReference type="CDD" id="cd04793">
    <property type="entry name" value="LanC"/>
    <property type="match status" value="1"/>
</dbReference>
<proteinExistence type="predicted"/>
<sequence length="411" mass="44369">MNSFASPGATPPRAEPTPGWNQCLAHGAAGLALLHIAHARTGRQNWSATHQWIIAMMRTPVSAHATTASLFQGAPAVAFVLRSAGNPEYELVLNQLEAHVAVLTRVRLRDALARMDSGTPPALREFDLINGLTGLGVALLGQRDREDELLRGLLRYLVRLASQPVFIDGQPRPGWWTAHAPTDRLSAQWPGGHANFSLAHGISGPLALLSFALRAEITVDGHHEAIETICAQQDQWRLDTDRPRWPGILVNTEWASKRVRRSGTERPSWCYGLPGIARARQAAGIALGDRRKQHEAEGALAACLRDERQLALVRENSLCHGRAGLVLAAWRAGTEATASAELTALARQLPHKPESELSHPADQDGLFNGTAGAELVRHTVSSALARQPMSAWDACLLLAPTTSIASPEGTE</sequence>
<dbReference type="SMART" id="SM01260">
    <property type="entry name" value="LANC_like"/>
    <property type="match status" value="1"/>
</dbReference>
<keyword evidence="3" id="KW-1185">Reference proteome</keyword>
<dbReference type="InterPro" id="IPR007822">
    <property type="entry name" value="LANC-like"/>
</dbReference>
<reference evidence="3" key="1">
    <citation type="journal article" date="2019" name="Int. J. Syst. Evol. Microbiol.">
        <title>The Global Catalogue of Microorganisms (GCM) 10K type strain sequencing project: providing services to taxonomists for standard genome sequencing and annotation.</title>
        <authorList>
            <consortium name="The Broad Institute Genomics Platform"/>
            <consortium name="The Broad Institute Genome Sequencing Center for Infectious Disease"/>
            <person name="Wu L."/>
            <person name="Ma J."/>
        </authorList>
    </citation>
    <scope>NUCLEOTIDE SEQUENCE [LARGE SCALE GENOMIC DNA]</scope>
    <source>
        <strain evidence="3">JCM 17342</strain>
    </source>
</reference>
<evidence type="ECO:0000313" key="2">
    <source>
        <dbReference type="EMBL" id="GAA4010569.1"/>
    </source>
</evidence>
<dbReference type="PRINTS" id="PR01955">
    <property type="entry name" value="LANCFRANKIA"/>
</dbReference>
<accession>A0ABP7SE71</accession>
<gene>
    <name evidence="2" type="ORF">GCM10022247_35980</name>
</gene>
<evidence type="ECO:0000256" key="1">
    <source>
        <dbReference type="SAM" id="MobiDB-lite"/>
    </source>
</evidence>
<feature type="region of interest" description="Disordered" evidence="1">
    <location>
        <begin position="1"/>
        <end position="20"/>
    </location>
</feature>
<evidence type="ECO:0000313" key="3">
    <source>
        <dbReference type="Proteomes" id="UP001501747"/>
    </source>
</evidence>
<dbReference type="PRINTS" id="PR01950">
    <property type="entry name" value="LANCSUPER"/>
</dbReference>
<protein>
    <submittedName>
        <fullName evidence="2">Lanthionine synthetase C family protein</fullName>
    </submittedName>
</protein>
<dbReference type="RefSeq" id="WP_344876174.1">
    <property type="nucleotide sequence ID" value="NZ_BAABAL010000012.1"/>
</dbReference>
<comment type="caution">
    <text evidence="2">The sequence shown here is derived from an EMBL/GenBank/DDBJ whole genome shotgun (WGS) entry which is preliminary data.</text>
</comment>
<organism evidence="2 3">
    <name type="scientific">Allokutzneria multivorans</name>
    <dbReference type="NCBI Taxonomy" id="1142134"/>
    <lineage>
        <taxon>Bacteria</taxon>
        <taxon>Bacillati</taxon>
        <taxon>Actinomycetota</taxon>
        <taxon>Actinomycetes</taxon>
        <taxon>Pseudonocardiales</taxon>
        <taxon>Pseudonocardiaceae</taxon>
        <taxon>Allokutzneria</taxon>
    </lineage>
</organism>
<dbReference type="Pfam" id="PF05147">
    <property type="entry name" value="LANC_like"/>
    <property type="match status" value="1"/>
</dbReference>
<dbReference type="SUPFAM" id="SSF158745">
    <property type="entry name" value="LanC-like"/>
    <property type="match status" value="1"/>
</dbReference>
<dbReference type="EMBL" id="BAABAL010000012">
    <property type="protein sequence ID" value="GAA4010569.1"/>
    <property type="molecule type" value="Genomic_DNA"/>
</dbReference>
<dbReference type="InterPro" id="IPR033889">
    <property type="entry name" value="LanC"/>
</dbReference>
<dbReference type="Proteomes" id="UP001501747">
    <property type="component" value="Unassembled WGS sequence"/>
</dbReference>
<name>A0ABP7SE71_9PSEU</name>
<dbReference type="Gene3D" id="1.50.10.20">
    <property type="match status" value="1"/>
</dbReference>